<protein>
    <recommendedName>
        <fullName evidence="7">G-protein coupled receptors family 1 profile domain-containing protein</fullName>
    </recommendedName>
</protein>
<keyword evidence="5" id="KW-0807">Transducer</keyword>
<keyword evidence="4 6" id="KW-0472">Membrane</keyword>
<dbReference type="GO" id="GO:0005549">
    <property type="term" value="F:odorant binding"/>
    <property type="evidence" value="ECO:0007669"/>
    <property type="project" value="TreeGrafter"/>
</dbReference>
<dbReference type="GeneTree" id="ENSGT00940000161369"/>
<dbReference type="GO" id="GO:0004930">
    <property type="term" value="F:G protein-coupled receptor activity"/>
    <property type="evidence" value="ECO:0007669"/>
    <property type="project" value="InterPro"/>
</dbReference>
<feature type="transmembrane region" description="Helical" evidence="6">
    <location>
        <begin position="33"/>
        <end position="58"/>
    </location>
</feature>
<dbReference type="SUPFAM" id="SSF81321">
    <property type="entry name" value="Family A G protein-coupled receptor-like"/>
    <property type="match status" value="1"/>
</dbReference>
<evidence type="ECO:0000256" key="2">
    <source>
        <dbReference type="ARBA" id="ARBA00022692"/>
    </source>
</evidence>
<dbReference type="PANTHER" id="PTHR26451:SF876">
    <property type="entry name" value="OLFACTORY RECEPTOR 10K2"/>
    <property type="match status" value="1"/>
</dbReference>
<organism evidence="8 9">
    <name type="scientific">Dicentrarchus labrax</name>
    <name type="common">European seabass</name>
    <name type="synonym">Morone labrax</name>
    <dbReference type="NCBI Taxonomy" id="13489"/>
    <lineage>
        <taxon>Eukaryota</taxon>
        <taxon>Metazoa</taxon>
        <taxon>Chordata</taxon>
        <taxon>Craniata</taxon>
        <taxon>Vertebrata</taxon>
        <taxon>Euteleostomi</taxon>
        <taxon>Actinopterygii</taxon>
        <taxon>Neopterygii</taxon>
        <taxon>Teleostei</taxon>
        <taxon>Neoteleostei</taxon>
        <taxon>Acanthomorphata</taxon>
        <taxon>Eupercaria</taxon>
        <taxon>Moronidae</taxon>
        <taxon>Dicentrarchus</taxon>
    </lineage>
</organism>
<evidence type="ECO:0000256" key="5">
    <source>
        <dbReference type="ARBA" id="ARBA00023224"/>
    </source>
</evidence>
<dbReference type="GO" id="GO:0004984">
    <property type="term" value="F:olfactory receptor activity"/>
    <property type="evidence" value="ECO:0007669"/>
    <property type="project" value="InterPro"/>
</dbReference>
<keyword evidence="3 6" id="KW-1133">Transmembrane helix</keyword>
<dbReference type="Pfam" id="PF13853">
    <property type="entry name" value="7tm_4"/>
    <property type="match status" value="1"/>
</dbReference>
<dbReference type="PANTHER" id="PTHR26451">
    <property type="entry name" value="G_PROTEIN_RECEP_F1_2 DOMAIN-CONTAINING PROTEIN"/>
    <property type="match status" value="1"/>
</dbReference>
<reference evidence="8" key="2">
    <citation type="submission" date="2025-09" db="UniProtKB">
        <authorList>
            <consortium name="Ensembl"/>
        </authorList>
    </citation>
    <scope>IDENTIFICATION</scope>
</reference>
<evidence type="ECO:0000313" key="9">
    <source>
        <dbReference type="Proteomes" id="UP000694389"/>
    </source>
</evidence>
<dbReference type="InterPro" id="IPR017452">
    <property type="entry name" value="GPCR_Rhodpsn_7TM"/>
</dbReference>
<feature type="transmembrane region" description="Helical" evidence="6">
    <location>
        <begin position="281"/>
        <end position="302"/>
    </location>
</feature>
<feature type="transmembrane region" description="Helical" evidence="6">
    <location>
        <begin position="248"/>
        <end position="269"/>
    </location>
</feature>
<dbReference type="PRINTS" id="PR00237">
    <property type="entry name" value="GPCRRHODOPSN"/>
</dbReference>
<feature type="domain" description="G-protein coupled receptors family 1 profile" evidence="7">
    <location>
        <begin position="51"/>
        <end position="300"/>
    </location>
</feature>
<dbReference type="Proteomes" id="UP000694389">
    <property type="component" value="Unassembled WGS sequence"/>
</dbReference>
<keyword evidence="9" id="KW-1185">Reference proteome</keyword>
<dbReference type="Ensembl" id="ENSDLAT00005084332.1">
    <property type="protein sequence ID" value="ENSDLAP00005081071.1"/>
    <property type="gene ID" value="ENSDLAG00005030879.1"/>
</dbReference>
<reference evidence="8" key="1">
    <citation type="submission" date="2025-08" db="UniProtKB">
        <authorList>
            <consortium name="Ensembl"/>
        </authorList>
    </citation>
    <scope>IDENTIFICATION</scope>
</reference>
<feature type="transmembrane region" description="Helical" evidence="6">
    <location>
        <begin position="108"/>
        <end position="130"/>
    </location>
</feature>
<dbReference type="SMART" id="SM01381">
    <property type="entry name" value="7TM_GPCR_Srsx"/>
    <property type="match status" value="1"/>
</dbReference>
<evidence type="ECO:0000259" key="7">
    <source>
        <dbReference type="PROSITE" id="PS50262"/>
    </source>
</evidence>
<evidence type="ECO:0000313" key="8">
    <source>
        <dbReference type="Ensembl" id="ENSDLAP00005081071.1"/>
    </source>
</evidence>
<evidence type="ECO:0000256" key="4">
    <source>
        <dbReference type="ARBA" id="ARBA00023136"/>
    </source>
</evidence>
<feature type="transmembrane region" description="Helical" evidence="6">
    <location>
        <begin position="151"/>
        <end position="173"/>
    </location>
</feature>
<dbReference type="InterPro" id="IPR000276">
    <property type="entry name" value="GPCR_Rhodpsn"/>
</dbReference>
<evidence type="ECO:0000256" key="1">
    <source>
        <dbReference type="ARBA" id="ARBA00004141"/>
    </source>
</evidence>
<dbReference type="InterPro" id="IPR000725">
    <property type="entry name" value="Olfact_rcpt"/>
</dbReference>
<dbReference type="InterPro" id="IPR052921">
    <property type="entry name" value="GPCR1_Superfamily_Member"/>
</dbReference>
<dbReference type="Gene3D" id="1.20.1070.10">
    <property type="entry name" value="Rhodopsin 7-helix transmembrane proteins"/>
    <property type="match status" value="1"/>
</dbReference>
<keyword evidence="2 6" id="KW-0812">Transmembrane</keyword>
<dbReference type="PROSITE" id="PS50262">
    <property type="entry name" value="G_PROTEIN_RECEP_F1_2"/>
    <property type="match status" value="1"/>
</dbReference>
<evidence type="ECO:0000256" key="3">
    <source>
        <dbReference type="ARBA" id="ARBA00022989"/>
    </source>
</evidence>
<name>A0A8P4KSF5_DICLA</name>
<dbReference type="AlphaFoldDB" id="A0A8P4KSF5"/>
<dbReference type="PRINTS" id="PR00245">
    <property type="entry name" value="OLFACTORYR"/>
</dbReference>
<comment type="subcellular location">
    <subcellularLocation>
        <location evidence="1">Membrane</location>
        <topology evidence="1">Multi-pass membrane protein</topology>
    </subcellularLocation>
</comment>
<sequence>TFLYIPIFRRYTLSNSSIEVTEFLIGGFDTIKIPMVVGVVILIIYLIATLANIVNIVLIICDKRLHKPMYLLICNLAVVDILNTSSASPTIIGVLLVGVNTISYVPCLMQMFIFHLAAVMEMFALAVMAFDRLLAVSYPFQYQSYLTNVRTLLLIYLVWIVACSFVAVMPATVLPLPHCSSKMRYIYCDYAAIIRTTCVDPTYYFNMISIISFFLLFFTFIFICLSYFWIIVFVKLSSNSDKRKMGSTCLSHFIVVTCYYCPLFIRIILTRLGVVLTIDEWNGLMIGSILGPSLVNPFIYCLRTKEMRYKIFQIFKKVQTSQ</sequence>
<evidence type="ECO:0000256" key="6">
    <source>
        <dbReference type="SAM" id="Phobius"/>
    </source>
</evidence>
<feature type="transmembrane region" description="Helical" evidence="6">
    <location>
        <begin position="210"/>
        <end position="236"/>
    </location>
</feature>
<dbReference type="GO" id="GO:0016020">
    <property type="term" value="C:membrane"/>
    <property type="evidence" value="ECO:0007669"/>
    <property type="project" value="UniProtKB-SubCell"/>
</dbReference>
<feature type="transmembrane region" description="Helical" evidence="6">
    <location>
        <begin position="70"/>
        <end position="96"/>
    </location>
</feature>
<proteinExistence type="predicted"/>
<accession>A0A8P4KSF5</accession>